<gene>
    <name evidence="7" type="ORF">Ocin01_02054</name>
</gene>
<dbReference type="PANTHER" id="PTHR14130">
    <property type="entry name" value="3BP-1 RELATED RHOGAP"/>
    <property type="match status" value="1"/>
</dbReference>
<dbReference type="EMBL" id="LJIJ01000039">
    <property type="protein sequence ID" value="ODN04621.1"/>
    <property type="molecule type" value="Genomic_DNA"/>
</dbReference>
<keyword evidence="1" id="KW-0343">GTPase activation</keyword>
<dbReference type="Gene3D" id="1.20.1270.60">
    <property type="entry name" value="Arfaptin homology (AH) domain/BAR domain"/>
    <property type="match status" value="1"/>
</dbReference>
<dbReference type="InterPro" id="IPR027267">
    <property type="entry name" value="AH/BAR_dom_sf"/>
</dbReference>
<dbReference type="PROSITE" id="PS50238">
    <property type="entry name" value="RHOGAP"/>
    <property type="match status" value="1"/>
</dbReference>
<evidence type="ECO:0000256" key="1">
    <source>
        <dbReference type="ARBA" id="ARBA00022468"/>
    </source>
</evidence>
<dbReference type="SUPFAM" id="SSF48350">
    <property type="entry name" value="GTPase activation domain, GAP"/>
    <property type="match status" value="1"/>
</dbReference>
<dbReference type="GO" id="GO:0005096">
    <property type="term" value="F:GTPase activator activity"/>
    <property type="evidence" value="ECO:0007669"/>
    <property type="project" value="UniProtKB-KW"/>
</dbReference>
<feature type="domain" description="Rho-GAP" evidence="5">
    <location>
        <begin position="178"/>
        <end position="378"/>
    </location>
</feature>
<feature type="region of interest" description="Disordered" evidence="4">
    <location>
        <begin position="687"/>
        <end position="917"/>
    </location>
</feature>
<dbReference type="InterPro" id="IPR047165">
    <property type="entry name" value="RHG17/44/SH3BP1-like"/>
</dbReference>
<accession>A0A1D2NH83</accession>
<name>A0A1D2NH83_ORCCI</name>
<dbReference type="OMA" id="WMNAIRI"/>
<feature type="compositionally biased region" description="Polar residues" evidence="4">
    <location>
        <begin position="907"/>
        <end position="917"/>
    </location>
</feature>
<dbReference type="Proteomes" id="UP000094527">
    <property type="component" value="Unassembled WGS sequence"/>
</dbReference>
<feature type="domain" description="BAR" evidence="6">
    <location>
        <begin position="1"/>
        <end position="172"/>
    </location>
</feature>
<dbReference type="FunFam" id="1.10.555.10:FF:000001">
    <property type="entry name" value="Rho GTPase activating protein 44"/>
    <property type="match status" value="1"/>
</dbReference>
<dbReference type="GO" id="GO:0032956">
    <property type="term" value="P:regulation of actin cytoskeleton organization"/>
    <property type="evidence" value="ECO:0007669"/>
    <property type="project" value="TreeGrafter"/>
</dbReference>
<evidence type="ECO:0000256" key="4">
    <source>
        <dbReference type="SAM" id="MobiDB-lite"/>
    </source>
</evidence>
<evidence type="ECO:0000313" key="7">
    <source>
        <dbReference type="EMBL" id="ODN04621.1"/>
    </source>
</evidence>
<comment type="caution">
    <text evidence="7">The sequence shown here is derived from an EMBL/GenBank/DDBJ whole genome shotgun (WGS) entry which is preliminary data.</text>
</comment>
<feature type="compositionally biased region" description="Basic and acidic residues" evidence="4">
    <location>
        <begin position="692"/>
        <end position="720"/>
    </location>
</feature>
<dbReference type="PANTHER" id="PTHR14130:SF14">
    <property type="entry name" value="RHO GTPASE-ACTIVATING PROTEIN 92B"/>
    <property type="match status" value="1"/>
</dbReference>
<dbReference type="SUPFAM" id="SSF103657">
    <property type="entry name" value="BAR/IMD domain-like"/>
    <property type="match status" value="1"/>
</dbReference>
<evidence type="ECO:0000313" key="8">
    <source>
        <dbReference type="Proteomes" id="UP000094527"/>
    </source>
</evidence>
<protein>
    <submittedName>
        <fullName evidence="7">Rho GTPase-activating protein 44</fullName>
    </submittedName>
</protein>
<reference evidence="7 8" key="1">
    <citation type="journal article" date="2016" name="Genome Biol. Evol.">
        <title>Gene Family Evolution Reflects Adaptation to Soil Environmental Stressors in the Genome of the Collembolan Orchesella cincta.</title>
        <authorList>
            <person name="Faddeeva-Vakhrusheva A."/>
            <person name="Derks M.F."/>
            <person name="Anvar S.Y."/>
            <person name="Agamennone V."/>
            <person name="Suring W."/>
            <person name="Smit S."/>
            <person name="van Straalen N.M."/>
            <person name="Roelofs D."/>
        </authorList>
    </citation>
    <scope>NUCLEOTIDE SEQUENCE [LARGE SCALE GENOMIC DNA]</scope>
    <source>
        <tissue evidence="7">Mixed pool</tissue>
    </source>
</reference>
<dbReference type="InterPro" id="IPR008936">
    <property type="entry name" value="Rho_GTPase_activation_prot"/>
</dbReference>
<feature type="compositionally biased region" description="Polar residues" evidence="4">
    <location>
        <begin position="728"/>
        <end position="739"/>
    </location>
</feature>
<keyword evidence="8" id="KW-1185">Reference proteome</keyword>
<dbReference type="GO" id="GO:0035020">
    <property type="term" value="P:regulation of Rac protein signal transduction"/>
    <property type="evidence" value="ECO:0007669"/>
    <property type="project" value="TreeGrafter"/>
</dbReference>
<feature type="compositionally biased region" description="Pro residues" evidence="4">
    <location>
        <begin position="892"/>
        <end position="904"/>
    </location>
</feature>
<dbReference type="AlphaFoldDB" id="A0A1D2NH83"/>
<feature type="compositionally biased region" description="Pro residues" evidence="4">
    <location>
        <begin position="545"/>
        <end position="554"/>
    </location>
</feature>
<dbReference type="Pfam" id="PF03114">
    <property type="entry name" value="BAR"/>
    <property type="match status" value="1"/>
</dbReference>
<dbReference type="Pfam" id="PF00620">
    <property type="entry name" value="RhoGAP"/>
    <property type="match status" value="1"/>
</dbReference>
<feature type="region of interest" description="Disordered" evidence="4">
    <location>
        <begin position="422"/>
        <end position="624"/>
    </location>
</feature>
<dbReference type="SMART" id="SM00324">
    <property type="entry name" value="RhoGAP"/>
    <property type="match status" value="1"/>
</dbReference>
<feature type="compositionally biased region" description="Polar residues" evidence="4">
    <location>
        <begin position="467"/>
        <end position="478"/>
    </location>
</feature>
<organism evidence="7 8">
    <name type="scientific">Orchesella cincta</name>
    <name type="common">Springtail</name>
    <name type="synonym">Podura cincta</name>
    <dbReference type="NCBI Taxonomy" id="48709"/>
    <lineage>
        <taxon>Eukaryota</taxon>
        <taxon>Metazoa</taxon>
        <taxon>Ecdysozoa</taxon>
        <taxon>Arthropoda</taxon>
        <taxon>Hexapoda</taxon>
        <taxon>Collembola</taxon>
        <taxon>Entomobryomorpha</taxon>
        <taxon>Entomobryoidea</taxon>
        <taxon>Orchesellidae</taxon>
        <taxon>Orchesellinae</taxon>
        <taxon>Orchesella</taxon>
    </lineage>
</organism>
<feature type="compositionally biased region" description="Low complexity" evidence="4">
    <location>
        <begin position="873"/>
        <end position="891"/>
    </location>
</feature>
<feature type="compositionally biased region" description="Low complexity" evidence="4">
    <location>
        <begin position="809"/>
        <end position="824"/>
    </location>
</feature>
<evidence type="ECO:0000256" key="3">
    <source>
        <dbReference type="SAM" id="Coils"/>
    </source>
</evidence>
<evidence type="ECO:0000256" key="2">
    <source>
        <dbReference type="ARBA" id="ARBA00022553"/>
    </source>
</evidence>
<dbReference type="PROSITE" id="PS51021">
    <property type="entry name" value="BAR"/>
    <property type="match status" value="1"/>
</dbReference>
<feature type="compositionally biased region" description="Polar residues" evidence="4">
    <location>
        <begin position="841"/>
        <end position="852"/>
    </location>
</feature>
<dbReference type="OrthoDB" id="19923at2759"/>
<dbReference type="Gene3D" id="1.10.555.10">
    <property type="entry name" value="Rho GTPase activation protein"/>
    <property type="match status" value="1"/>
</dbReference>
<dbReference type="InterPro" id="IPR004148">
    <property type="entry name" value="BAR_dom"/>
</dbReference>
<evidence type="ECO:0000259" key="6">
    <source>
        <dbReference type="PROSITE" id="PS51021"/>
    </source>
</evidence>
<evidence type="ECO:0000259" key="5">
    <source>
        <dbReference type="PROSITE" id="PS50238"/>
    </source>
</evidence>
<feature type="compositionally biased region" description="Polar residues" evidence="4">
    <location>
        <begin position="555"/>
        <end position="567"/>
    </location>
</feature>
<dbReference type="STRING" id="48709.A0A1D2NH83"/>
<feature type="compositionally biased region" description="Basic and acidic residues" evidence="4">
    <location>
        <begin position="785"/>
        <end position="800"/>
    </location>
</feature>
<dbReference type="GO" id="GO:0005737">
    <property type="term" value="C:cytoplasm"/>
    <property type="evidence" value="ECO:0007669"/>
    <property type="project" value="InterPro"/>
</dbReference>
<keyword evidence="2" id="KW-0597">Phosphoprotein</keyword>
<sequence length="917" mass="100337">MIYANKWSLCFFNDLNDNREVLGEGGQIEMKLGQAVVEFEIKIEECVLKPLQTILDHDLPNIYKLKRTLSKLTENMDAAKAKLQQASRHSMSTGTTGKIDNIKEEWEDAQQKVEQCRDNLAAEMYALLARESEISRLIVNLLNYQKEYHKSIHDILDELVPGVDAAISSSVHKPVYGEDLGDHLTTTKRKIAYPIELCICGMLETGLDEEGLFRIAGSTSKVKKLKSAFDAGILDLDGLLREFGDPHVMANALKCYLRELPVPLLTADLYDDWMNAIRITEGQEKLKALWTVVQKLPKYNLDNLAYLVKFLKELCLHQDVNKMSPANIAIVIGPNLLWSTVKAEDLTGDNNPMGMNMTMTHHYSSVLDQLVSYCDYFFPDGEQAGTAFEQDLHTAATTGNRTPGLLSNGLSGATHATIDESQELESDMKRSQSCSSVDEHSPPHGSPKPVLRRKNKPAPVPPINPHPTKTSPTPQRNNSTEKDNSAQLTKTNSFNNRNSQQFTEPARMSPSVEKEKREGMWIPPSPSQMVNRKLNLGGDSNRPPSMAPPKPPQPQFDSSRPSRFTNLPVQPNEPPPKPSPLKYKSSFKTSASIDGPPAASEHPSPSRHNTTDNIDSSHNASNAFANSNQFCSLPRHFHTDNSYKNQRAPRAPSIFNAAPSVPPPHPPAPISLPPTNTLISATAVAVTEPEAEERRGSEIHIGFEKLEQEVRKSSTDKSGDESAEEGNKINSDQASVTQHNNNNNNNTKGQTVVPNPPVPMPRVSLNQGGSPPIAAKEQGGNPPTARERPSIMAKPRDLPKRTQSQNKGAIPSSVVVAAPSSANVSHHHELSSGSGGESDNPDGSNASQSTTVVDEGSTVLSEDSVEVCRNGGPKSLPLNQQLPLSPTSRVPYRPPRPHPPPPPKVSTKPSQGESTDL</sequence>
<dbReference type="GO" id="GO:0007165">
    <property type="term" value="P:signal transduction"/>
    <property type="evidence" value="ECO:0007669"/>
    <property type="project" value="InterPro"/>
</dbReference>
<keyword evidence="3" id="KW-0175">Coiled coil</keyword>
<feature type="compositionally biased region" description="Polar residues" evidence="4">
    <location>
        <begin position="485"/>
        <end position="503"/>
    </location>
</feature>
<proteinExistence type="predicted"/>
<feature type="coiled-coil region" evidence="3">
    <location>
        <begin position="62"/>
        <end position="119"/>
    </location>
</feature>
<dbReference type="InterPro" id="IPR000198">
    <property type="entry name" value="RhoGAP_dom"/>
</dbReference>